<protein>
    <submittedName>
        <fullName evidence="3">Cupin</fullName>
    </submittedName>
</protein>
<organism evidence="3 4">
    <name type="scientific">Natronolimnohabitans innermongolicus JCM 12255</name>
    <dbReference type="NCBI Taxonomy" id="1227499"/>
    <lineage>
        <taxon>Archaea</taxon>
        <taxon>Methanobacteriati</taxon>
        <taxon>Methanobacteriota</taxon>
        <taxon>Stenosarchaea group</taxon>
        <taxon>Halobacteria</taxon>
        <taxon>Halobacteriales</taxon>
        <taxon>Natrialbaceae</taxon>
        <taxon>Natronolimnohabitans</taxon>
    </lineage>
</organism>
<evidence type="ECO:0000313" key="4">
    <source>
        <dbReference type="Proteomes" id="UP000011602"/>
    </source>
</evidence>
<dbReference type="EMBL" id="AOHZ01000031">
    <property type="protein sequence ID" value="ELY58972.1"/>
    <property type="molecule type" value="Genomic_DNA"/>
</dbReference>
<proteinExistence type="predicted"/>
<sequence>MALGVPTERMERVSLEDCDPSEAAEGVRLALMAGGDEMTVQHFEIEPGAEVTAHSHDNEQTGFIYEGEIVFRVGGEGGSNDESGDADDDAEEIVCGPGDSYAIPGGRTHAAENRGGEPVRGVDIFSPPRENPSWQD</sequence>
<dbReference type="SUPFAM" id="SSF51182">
    <property type="entry name" value="RmlC-like cupins"/>
    <property type="match status" value="1"/>
</dbReference>
<feature type="domain" description="Cupin type-2" evidence="2">
    <location>
        <begin position="42"/>
        <end position="125"/>
    </location>
</feature>
<dbReference type="PATRIC" id="fig|1227499.3.peg.1221"/>
<dbReference type="STRING" id="1227499.C493_05985"/>
<evidence type="ECO:0000256" key="1">
    <source>
        <dbReference type="SAM" id="MobiDB-lite"/>
    </source>
</evidence>
<dbReference type="Pfam" id="PF07883">
    <property type="entry name" value="Cupin_2"/>
    <property type="match status" value="1"/>
</dbReference>
<dbReference type="AlphaFoldDB" id="L9XBF5"/>
<dbReference type="InterPro" id="IPR011051">
    <property type="entry name" value="RmlC_Cupin_sf"/>
</dbReference>
<dbReference type="PANTHER" id="PTHR40112">
    <property type="entry name" value="H2HPP ISOMERASE"/>
    <property type="match status" value="1"/>
</dbReference>
<dbReference type="Proteomes" id="UP000011602">
    <property type="component" value="Unassembled WGS sequence"/>
</dbReference>
<dbReference type="eggNOG" id="arCOG02999">
    <property type="taxonomic scope" value="Archaea"/>
</dbReference>
<reference evidence="3 4" key="1">
    <citation type="journal article" date="2014" name="PLoS Genet.">
        <title>Phylogenetically driven sequencing of extremely halophilic archaea reveals strategies for static and dynamic osmo-response.</title>
        <authorList>
            <person name="Becker E.A."/>
            <person name="Seitzer P.M."/>
            <person name="Tritt A."/>
            <person name="Larsen D."/>
            <person name="Krusor M."/>
            <person name="Yao A.I."/>
            <person name="Wu D."/>
            <person name="Madern D."/>
            <person name="Eisen J.A."/>
            <person name="Darling A.E."/>
            <person name="Facciotti M.T."/>
        </authorList>
    </citation>
    <scope>NUCLEOTIDE SEQUENCE [LARGE SCALE GENOMIC DNA]</scope>
    <source>
        <strain evidence="3 4">JCM 12255</strain>
    </source>
</reference>
<dbReference type="CDD" id="cd02238">
    <property type="entry name" value="cupin_KdgF"/>
    <property type="match status" value="1"/>
</dbReference>
<name>L9XBF5_9EURY</name>
<gene>
    <name evidence="3" type="ORF">C493_05985</name>
</gene>
<dbReference type="InterPro" id="IPR013096">
    <property type="entry name" value="Cupin_2"/>
</dbReference>
<comment type="caution">
    <text evidence="3">The sequence shown here is derived from an EMBL/GenBank/DDBJ whole genome shotgun (WGS) entry which is preliminary data.</text>
</comment>
<dbReference type="PANTHER" id="PTHR40112:SF1">
    <property type="entry name" value="H2HPP ISOMERASE"/>
    <property type="match status" value="1"/>
</dbReference>
<accession>L9XBF5</accession>
<evidence type="ECO:0000313" key="3">
    <source>
        <dbReference type="EMBL" id="ELY58972.1"/>
    </source>
</evidence>
<dbReference type="InterPro" id="IPR014710">
    <property type="entry name" value="RmlC-like_jellyroll"/>
</dbReference>
<feature type="region of interest" description="Disordered" evidence="1">
    <location>
        <begin position="104"/>
        <end position="136"/>
    </location>
</feature>
<dbReference type="InterPro" id="IPR052535">
    <property type="entry name" value="Bacilysin_H2HPP_isomerase"/>
</dbReference>
<keyword evidence="4" id="KW-1185">Reference proteome</keyword>
<evidence type="ECO:0000259" key="2">
    <source>
        <dbReference type="Pfam" id="PF07883"/>
    </source>
</evidence>
<dbReference type="Gene3D" id="2.60.120.10">
    <property type="entry name" value="Jelly Rolls"/>
    <property type="match status" value="1"/>
</dbReference>